<feature type="transmembrane region" description="Helical" evidence="10">
    <location>
        <begin position="651"/>
        <end position="671"/>
    </location>
</feature>
<feature type="transmembrane region" description="Helical" evidence="10">
    <location>
        <begin position="316"/>
        <end position="334"/>
    </location>
</feature>
<keyword evidence="3" id="KW-0050">Antiport</keyword>
<comment type="caution">
    <text evidence="16">The sequence shown here is derived from an EMBL/GenBank/DDBJ whole genome shotgun (WGS) entry which is preliminary data.</text>
</comment>
<feature type="transmembrane region" description="Helical" evidence="10">
    <location>
        <begin position="177"/>
        <end position="198"/>
    </location>
</feature>
<feature type="domain" description="NADH:quinone oxidoreductase/Mrp antiporter transmembrane" evidence="11">
    <location>
        <begin position="140"/>
        <end position="420"/>
    </location>
</feature>
<keyword evidence="2" id="KW-0813">Transport</keyword>
<evidence type="ECO:0000259" key="14">
    <source>
        <dbReference type="Pfam" id="PF13244"/>
    </source>
</evidence>
<evidence type="ECO:0000313" key="17">
    <source>
        <dbReference type="Proteomes" id="UP001219862"/>
    </source>
</evidence>
<dbReference type="PANTHER" id="PTHR43373:SF1">
    <property type="entry name" value="NA(+)_H(+) ANTIPORTER SUBUNIT A"/>
    <property type="match status" value="1"/>
</dbReference>
<dbReference type="PRINTS" id="PR01434">
    <property type="entry name" value="NADHDHGNASE5"/>
</dbReference>
<feature type="transmembrane region" description="Helical" evidence="10">
    <location>
        <begin position="224"/>
        <end position="248"/>
    </location>
</feature>
<feature type="transmembrane region" description="Helical" evidence="10">
    <location>
        <begin position="844"/>
        <end position="865"/>
    </location>
</feature>
<evidence type="ECO:0000256" key="1">
    <source>
        <dbReference type="ARBA" id="ARBA00004651"/>
    </source>
</evidence>
<feature type="transmembrane region" description="Helical" evidence="10">
    <location>
        <begin position="588"/>
        <end position="605"/>
    </location>
</feature>
<feature type="transmembrane region" description="Helical" evidence="10">
    <location>
        <begin position="778"/>
        <end position="795"/>
    </location>
</feature>
<feature type="transmembrane region" description="Helical" evidence="10">
    <location>
        <begin position="816"/>
        <end position="838"/>
    </location>
</feature>
<feature type="transmembrane region" description="Helical" evidence="10">
    <location>
        <begin position="92"/>
        <end position="114"/>
    </location>
</feature>
<dbReference type="RefSeq" id="WP_273598112.1">
    <property type="nucleotide sequence ID" value="NZ_JAQQXS010000018.1"/>
</dbReference>
<dbReference type="Proteomes" id="UP001219862">
    <property type="component" value="Unassembled WGS sequence"/>
</dbReference>
<proteinExistence type="predicted"/>
<feature type="transmembrane region" description="Helical" evidence="10">
    <location>
        <begin position="385"/>
        <end position="405"/>
    </location>
</feature>
<feature type="transmembrane region" description="Helical" evidence="10">
    <location>
        <begin position="718"/>
        <end position="737"/>
    </location>
</feature>
<dbReference type="Pfam" id="PF00361">
    <property type="entry name" value="Proton_antipo_M"/>
    <property type="match status" value="1"/>
</dbReference>
<keyword evidence="5 9" id="KW-0812">Transmembrane</keyword>
<sequence>MNPLVTVILLPLLLGTGLCVLLGRFGDGVGRALLGPAWRFAPAWVAAAVTAAALVLLLQEAPGVLQGQVLLFHADWVPTIGLNLGFRLDGLSLLFGGMITGIGLLIVLYAAFYLSPTDSLVKFYCLLLVFMAAMLGIALSDNLLLLVVFWEMTSITSFLLVGFWGEKAEASEGARMALAMTGGGGLALLAGVILLGQMCGSYDLSQMFIGGPSLRQAVLSDTRYPAALILILIGCFTKSAQLPFHFWLPQAMAAPTPASAYLHSATMVKAGLFLLARLYPVIGGEGLFELIVTPVGLLTMAFGAFVAIFKHDMKGLLAYSTISHLGFITFLIGLRSPMSAAVAMFHILNHASFKAALFMTAGIVDHETGTRDMRRLGGLMQVMPWVGSLGLLASAAMAGLPPFNGFLSKELMFEQALHAGIGGNFAWTIALIANLAGLCSVAYSLRLVYDVFFNGPSRDLPQPHPHEPPWGMKLPVLILVLVCLGVGLFPMQTVGPLLQSAAAAMLGEPLAPLHLALWHGFNVPLLMSLVAVLGGVVLYFWLQRGGRLHAYLPRSVGGKQVFDAGMAGLLAMAGGLTRRFESGSLQRYLATLLVSALVLGCWAFWPGGVSWPFSPSAITRPLLPAPPLAVALWLLLMALGAVLLRLQAQRYVAVVLCGGIGLMGSLVFLSLSAPDLALTQLTVDVVSTVMLLMGLGLLPQTTPPLTKAMRRGGPPWRAAALALACGAGVTAISWAVLSSQHESLSWYFLAQSLPGGGGSNVVNVILVDFRGYDTFGEITVLGIAALGVLAVLDGMRAKRPAGDAGGRRWRFRQEPLLLQRVARWVLPLALLLSAHIFWRGHNQPGGGFIAGLITAAALILQYMALGQQRAEALLHARSGGRYVRWLGLGLGIASLTGIASFLFGQPFLTSAHGHPSVPGLEFLGEIPLASAAAFDLGVYIMVVGATMLMLSSFAHASKGGEGASC</sequence>
<evidence type="ECO:0000313" key="16">
    <source>
        <dbReference type="EMBL" id="MDC8786978.1"/>
    </source>
</evidence>
<keyword evidence="8 10" id="KW-0472">Membrane</keyword>
<feature type="transmembrane region" description="Helical" evidence="10">
    <location>
        <begin position="340"/>
        <end position="364"/>
    </location>
</feature>
<dbReference type="Pfam" id="PF00662">
    <property type="entry name" value="Proton_antipo_N"/>
    <property type="match status" value="1"/>
</dbReference>
<reference evidence="16 17" key="1">
    <citation type="submission" date="2022-10" db="EMBL/GenBank/DDBJ databases">
        <title>paucibacter sp. hw8 Genome sequencing.</title>
        <authorList>
            <person name="Park S."/>
        </authorList>
    </citation>
    <scope>NUCLEOTIDE SEQUENCE [LARGE SCALE GENOMIC DNA]</scope>
    <source>
        <strain evidence="17">hw8</strain>
    </source>
</reference>
<feature type="transmembrane region" description="Helical" evidence="10">
    <location>
        <begin position="625"/>
        <end position="644"/>
    </location>
</feature>
<comment type="subcellular location">
    <subcellularLocation>
        <location evidence="1">Cell membrane</location>
        <topology evidence="1">Multi-pass membrane protein</topology>
    </subcellularLocation>
    <subcellularLocation>
        <location evidence="9">Membrane</location>
        <topology evidence="9">Multi-pass membrane protein</topology>
    </subcellularLocation>
</comment>
<evidence type="ECO:0000256" key="10">
    <source>
        <dbReference type="SAM" id="Phobius"/>
    </source>
</evidence>
<evidence type="ECO:0000256" key="8">
    <source>
        <dbReference type="ARBA" id="ARBA00023136"/>
    </source>
</evidence>
<feature type="transmembrane region" description="Helical" evidence="10">
    <location>
        <begin position="36"/>
        <end position="57"/>
    </location>
</feature>
<accession>A0ABT5KVK6</accession>
<feature type="transmembrane region" description="Helical" evidence="10">
    <location>
        <begin position="470"/>
        <end position="489"/>
    </location>
</feature>
<dbReference type="InterPro" id="IPR025383">
    <property type="entry name" value="MrpA_C/MbhD"/>
</dbReference>
<protein>
    <submittedName>
        <fullName evidence="16">Monovalent cation/H+ antiporter subunit A</fullName>
    </submittedName>
</protein>
<feature type="domain" description="Na+/H+ antiporter MnhB subunit-related protein" evidence="13">
    <location>
        <begin position="818"/>
        <end position="947"/>
    </location>
</feature>
<keyword evidence="7" id="KW-0406">Ion transport</keyword>
<dbReference type="InterPro" id="IPR001750">
    <property type="entry name" value="ND/Mrp_TM"/>
</dbReference>
<feature type="domain" description="MrpA C-terminal/MbhD" evidence="14">
    <location>
        <begin position="635"/>
        <end position="700"/>
    </location>
</feature>
<feature type="transmembrane region" description="Helical" evidence="10">
    <location>
        <begin position="425"/>
        <end position="449"/>
    </location>
</feature>
<evidence type="ECO:0000256" key="9">
    <source>
        <dbReference type="RuleBase" id="RU000320"/>
    </source>
</evidence>
<dbReference type="InterPro" id="IPR046806">
    <property type="entry name" value="MrpA_C/MbhE"/>
</dbReference>
<evidence type="ECO:0000256" key="7">
    <source>
        <dbReference type="ARBA" id="ARBA00023065"/>
    </source>
</evidence>
<dbReference type="InterPro" id="IPR007182">
    <property type="entry name" value="MnhB"/>
</dbReference>
<feature type="transmembrane region" description="Helical" evidence="10">
    <location>
        <begin position="260"/>
        <end position="279"/>
    </location>
</feature>
<keyword evidence="17" id="KW-1185">Reference proteome</keyword>
<evidence type="ECO:0000256" key="2">
    <source>
        <dbReference type="ARBA" id="ARBA00022448"/>
    </source>
</evidence>
<feature type="transmembrane region" description="Helical" evidence="10">
    <location>
        <begin position="291"/>
        <end position="309"/>
    </location>
</feature>
<dbReference type="InterPro" id="IPR001516">
    <property type="entry name" value="Proton_antipo_N"/>
</dbReference>
<feature type="transmembrane region" description="Helical" evidence="10">
    <location>
        <begin position="928"/>
        <end position="950"/>
    </location>
</feature>
<feature type="transmembrane region" description="Helical" evidence="10">
    <location>
        <begin position="677"/>
        <end position="698"/>
    </location>
</feature>
<dbReference type="NCBIfam" id="NF009288">
    <property type="entry name" value="PRK12648.1"/>
    <property type="match status" value="1"/>
</dbReference>
<feature type="domain" description="MrpA C-terminal/MbhE" evidence="15">
    <location>
        <begin position="717"/>
        <end position="801"/>
    </location>
</feature>
<evidence type="ECO:0000256" key="6">
    <source>
        <dbReference type="ARBA" id="ARBA00022989"/>
    </source>
</evidence>
<name>A0ABT5KVK6_9BURK</name>
<dbReference type="InterPro" id="IPR050616">
    <property type="entry name" value="CPA3_Na-H_Antiporter_A"/>
</dbReference>
<evidence type="ECO:0000259" key="13">
    <source>
        <dbReference type="Pfam" id="PF04039"/>
    </source>
</evidence>
<evidence type="ECO:0000259" key="12">
    <source>
        <dbReference type="Pfam" id="PF00662"/>
    </source>
</evidence>
<dbReference type="PANTHER" id="PTHR43373">
    <property type="entry name" value="NA(+)/H(+) ANTIPORTER SUBUNIT"/>
    <property type="match status" value="1"/>
</dbReference>
<evidence type="ECO:0000259" key="11">
    <source>
        <dbReference type="Pfam" id="PF00361"/>
    </source>
</evidence>
<organism evidence="16 17">
    <name type="scientific">Roseateles koreensis</name>
    <dbReference type="NCBI Taxonomy" id="2987526"/>
    <lineage>
        <taxon>Bacteria</taxon>
        <taxon>Pseudomonadati</taxon>
        <taxon>Pseudomonadota</taxon>
        <taxon>Betaproteobacteria</taxon>
        <taxon>Burkholderiales</taxon>
        <taxon>Sphaerotilaceae</taxon>
        <taxon>Roseateles</taxon>
    </lineage>
</organism>
<dbReference type="Pfam" id="PF13244">
    <property type="entry name" value="MbhD"/>
    <property type="match status" value="1"/>
</dbReference>
<dbReference type="Pfam" id="PF20501">
    <property type="entry name" value="MbhE"/>
    <property type="match status" value="1"/>
</dbReference>
<keyword evidence="4" id="KW-1003">Cell membrane</keyword>
<feature type="domain" description="NADH-Ubiquinone oxidoreductase (complex I) chain 5 N-terminal" evidence="12">
    <location>
        <begin position="79"/>
        <end position="124"/>
    </location>
</feature>
<feature type="transmembrane region" description="Helical" evidence="10">
    <location>
        <begin position="885"/>
        <end position="908"/>
    </location>
</feature>
<feature type="transmembrane region" description="Helical" evidence="10">
    <location>
        <begin position="521"/>
        <end position="542"/>
    </location>
</feature>
<evidence type="ECO:0000256" key="3">
    <source>
        <dbReference type="ARBA" id="ARBA00022449"/>
    </source>
</evidence>
<evidence type="ECO:0000256" key="4">
    <source>
        <dbReference type="ARBA" id="ARBA00022475"/>
    </source>
</evidence>
<evidence type="ECO:0000259" key="15">
    <source>
        <dbReference type="Pfam" id="PF20501"/>
    </source>
</evidence>
<dbReference type="Pfam" id="PF04039">
    <property type="entry name" value="MnhB"/>
    <property type="match status" value="1"/>
</dbReference>
<feature type="transmembrane region" description="Helical" evidence="10">
    <location>
        <begin position="145"/>
        <end position="165"/>
    </location>
</feature>
<dbReference type="EMBL" id="JAQQXS010000018">
    <property type="protein sequence ID" value="MDC8786978.1"/>
    <property type="molecule type" value="Genomic_DNA"/>
</dbReference>
<evidence type="ECO:0000256" key="5">
    <source>
        <dbReference type="ARBA" id="ARBA00022692"/>
    </source>
</evidence>
<gene>
    <name evidence="16" type="ORF">PRZ01_17450</name>
</gene>
<feature type="transmembrane region" description="Helical" evidence="10">
    <location>
        <begin position="121"/>
        <end position="139"/>
    </location>
</feature>
<keyword evidence="6 10" id="KW-1133">Transmembrane helix</keyword>